<protein>
    <recommendedName>
        <fullName evidence="3">Phosphoadenosine 5'-phosphosulfate reductase</fullName>
        <shortName evidence="3">PAPS reductase</shortName>
        <ecNumber evidence="3">1.8.4.8</ecNumber>
    </recommendedName>
    <alternativeName>
        <fullName evidence="3">3'-phosphoadenylylsulfate reductase</fullName>
    </alternativeName>
    <alternativeName>
        <fullName evidence="3">PAPS reductase, thioredoxin dependent</fullName>
    </alternativeName>
    <alternativeName>
        <fullName evidence="3">PAPS sulfotransferase</fullName>
    </alternativeName>
    <alternativeName>
        <fullName evidence="3">PAdoPS reductase</fullName>
    </alternativeName>
</protein>
<comment type="subcellular location">
    <subcellularLocation>
        <location evidence="3">Cytoplasm</location>
    </subcellularLocation>
</comment>
<keyword evidence="2 3" id="KW-0560">Oxidoreductase</keyword>
<feature type="domain" description="Phosphoadenosine phosphosulphate reductase" evidence="4">
    <location>
        <begin position="66"/>
        <end position="221"/>
    </location>
</feature>
<dbReference type="GO" id="GO:0004604">
    <property type="term" value="F:phosphoadenylyl-sulfate reductase (thioredoxin) activity"/>
    <property type="evidence" value="ECO:0007669"/>
    <property type="project" value="UniProtKB-UniRule"/>
</dbReference>
<name>A0A6B3N4V9_9CYAN</name>
<reference evidence="5" key="1">
    <citation type="submission" date="2019-11" db="EMBL/GenBank/DDBJ databases">
        <title>Genomic insights into an expanded diversity of filamentous marine cyanobacteria reveals the extraordinary biosynthetic potential of Moorea and Okeania.</title>
        <authorList>
            <person name="Ferreira Leao T."/>
            <person name="Wang M."/>
            <person name="Moss N."/>
            <person name="Da Silva R."/>
            <person name="Sanders J."/>
            <person name="Nurk S."/>
            <person name="Gurevich A."/>
            <person name="Humphrey G."/>
            <person name="Reher R."/>
            <person name="Zhu Q."/>
            <person name="Belda-Ferre P."/>
            <person name="Glukhov E."/>
            <person name="Rex R."/>
            <person name="Dorrestein P.C."/>
            <person name="Knight R."/>
            <person name="Pevzner P."/>
            <person name="Gerwick W.H."/>
            <person name="Gerwick L."/>
        </authorList>
    </citation>
    <scope>NUCLEOTIDE SEQUENCE</scope>
    <source>
        <strain evidence="5">SIO1C4</strain>
    </source>
</reference>
<evidence type="ECO:0000256" key="2">
    <source>
        <dbReference type="ARBA" id="ARBA00023002"/>
    </source>
</evidence>
<dbReference type="SUPFAM" id="SSF52402">
    <property type="entry name" value="Adenine nucleotide alpha hydrolases-like"/>
    <property type="match status" value="1"/>
</dbReference>
<dbReference type="CDD" id="cd23945">
    <property type="entry name" value="PAPS_reductase"/>
    <property type="match status" value="1"/>
</dbReference>
<dbReference type="PANTHER" id="PTHR46509">
    <property type="entry name" value="PHOSPHOADENOSINE PHOSPHOSULFATE REDUCTASE"/>
    <property type="match status" value="1"/>
</dbReference>
<evidence type="ECO:0000256" key="3">
    <source>
        <dbReference type="HAMAP-Rule" id="MF_00063"/>
    </source>
</evidence>
<dbReference type="AlphaFoldDB" id="A0A6B3N4V9"/>
<dbReference type="NCBIfam" id="TIGR00434">
    <property type="entry name" value="cysH"/>
    <property type="match status" value="1"/>
</dbReference>
<dbReference type="GO" id="GO:0019379">
    <property type="term" value="P:sulfate assimilation, phosphoadenylyl sulfate reduction by phosphoadenylyl-sulfate reductase (thioredoxin)"/>
    <property type="evidence" value="ECO:0007669"/>
    <property type="project" value="UniProtKB-UniRule"/>
</dbReference>
<dbReference type="UniPathway" id="UPA00140">
    <property type="reaction ID" value="UER00206"/>
</dbReference>
<comment type="catalytic activity">
    <reaction evidence="3">
        <text>[thioredoxin]-disulfide + sulfite + adenosine 3',5'-bisphosphate + 2 H(+) = [thioredoxin]-dithiol + 3'-phosphoadenylyl sulfate</text>
        <dbReference type="Rhea" id="RHEA:11724"/>
        <dbReference type="Rhea" id="RHEA-COMP:10698"/>
        <dbReference type="Rhea" id="RHEA-COMP:10700"/>
        <dbReference type="ChEBI" id="CHEBI:15378"/>
        <dbReference type="ChEBI" id="CHEBI:17359"/>
        <dbReference type="ChEBI" id="CHEBI:29950"/>
        <dbReference type="ChEBI" id="CHEBI:50058"/>
        <dbReference type="ChEBI" id="CHEBI:58339"/>
        <dbReference type="ChEBI" id="CHEBI:58343"/>
        <dbReference type="EC" id="1.8.4.8"/>
    </reaction>
</comment>
<dbReference type="PANTHER" id="PTHR46509:SF1">
    <property type="entry name" value="PHOSPHOADENOSINE PHOSPHOSULFATE REDUCTASE"/>
    <property type="match status" value="1"/>
</dbReference>
<proteinExistence type="inferred from homology"/>
<dbReference type="GO" id="GO:0005737">
    <property type="term" value="C:cytoplasm"/>
    <property type="evidence" value="ECO:0007669"/>
    <property type="project" value="UniProtKB-SubCell"/>
</dbReference>
<dbReference type="EC" id="1.8.4.8" evidence="3"/>
<organism evidence="5">
    <name type="scientific">Symploca sp. SIO1C4</name>
    <dbReference type="NCBI Taxonomy" id="2607765"/>
    <lineage>
        <taxon>Bacteria</taxon>
        <taxon>Bacillati</taxon>
        <taxon>Cyanobacteriota</taxon>
        <taxon>Cyanophyceae</taxon>
        <taxon>Coleofasciculales</taxon>
        <taxon>Coleofasciculaceae</taxon>
        <taxon>Symploca</taxon>
    </lineage>
</organism>
<dbReference type="NCBIfam" id="TIGR02057">
    <property type="entry name" value="PAPS_reductase"/>
    <property type="match status" value="1"/>
</dbReference>
<comment type="similarity">
    <text evidence="1 3">Belongs to the PAPS reductase family. CysH subfamily.</text>
</comment>
<comment type="caution">
    <text evidence="3">Lacks conserved residue(s) required for the propagation of feature annotation.</text>
</comment>
<comment type="pathway">
    <text evidence="3">Sulfur metabolism; hydrogen sulfide biosynthesis; sulfite from sulfate: step 3/3.</text>
</comment>
<dbReference type="NCBIfam" id="NF002537">
    <property type="entry name" value="PRK02090.1"/>
    <property type="match status" value="1"/>
</dbReference>
<dbReference type="InterPro" id="IPR011800">
    <property type="entry name" value="PAPS_reductase_CysH"/>
</dbReference>
<dbReference type="InterPro" id="IPR004511">
    <property type="entry name" value="PAPS/APS_Rdtase"/>
</dbReference>
<dbReference type="InterPro" id="IPR002500">
    <property type="entry name" value="PAPS_reduct_dom"/>
</dbReference>
<sequence length="247" mass="28349">MITTSQSPVQSAVQSTIFDLDELNHRYNAAHPREILAWCLENIPTGLVQTTALSISGLTITDILYRDLKPNPPVPIIFTDTLHHFPETLELLARVQEFYNPDLRIYKTQSADSRKDFALKHGVALWHSDVNKFHYLTKVEPLQRALAELETVAWITGRRRDQAVTRSQMQVFEVDHNGRIKVNPMAKWTYKQTWAYIHKHGVIYNPLYDQGYTSIGDQPLTTRVALGEDERAGRWRGSNKTECGLHI</sequence>
<evidence type="ECO:0000259" key="4">
    <source>
        <dbReference type="Pfam" id="PF01507"/>
    </source>
</evidence>
<gene>
    <name evidence="3 5" type="primary">cysH</name>
    <name evidence="5" type="ORF">F6J89_10915</name>
</gene>
<dbReference type="EMBL" id="JAAHFQ010000173">
    <property type="protein sequence ID" value="NER28119.1"/>
    <property type="molecule type" value="Genomic_DNA"/>
</dbReference>
<accession>A0A6B3N4V9</accession>
<dbReference type="GO" id="GO:0070814">
    <property type="term" value="P:hydrogen sulfide biosynthetic process"/>
    <property type="evidence" value="ECO:0007669"/>
    <property type="project" value="UniProtKB-UniRule"/>
</dbReference>
<keyword evidence="3" id="KW-0963">Cytoplasm</keyword>
<dbReference type="HAMAP" id="MF_00063">
    <property type="entry name" value="CysH"/>
    <property type="match status" value="1"/>
</dbReference>
<evidence type="ECO:0000256" key="1">
    <source>
        <dbReference type="ARBA" id="ARBA00009732"/>
    </source>
</evidence>
<evidence type="ECO:0000313" key="5">
    <source>
        <dbReference type="EMBL" id="NER28119.1"/>
    </source>
</evidence>
<dbReference type="Gene3D" id="3.40.50.620">
    <property type="entry name" value="HUPs"/>
    <property type="match status" value="1"/>
</dbReference>
<dbReference type="PIRSF" id="PIRSF000857">
    <property type="entry name" value="PAPS_reductase"/>
    <property type="match status" value="1"/>
</dbReference>
<feature type="active site" description="Nucleophile; cysteine thiosulfonate intermediate" evidence="3">
    <location>
        <position position="243"/>
    </location>
</feature>
<comment type="caution">
    <text evidence="5">The sequence shown here is derived from an EMBL/GenBank/DDBJ whole genome shotgun (WGS) entry which is preliminary data.</text>
</comment>
<dbReference type="Pfam" id="PF01507">
    <property type="entry name" value="PAPS_reduct"/>
    <property type="match status" value="1"/>
</dbReference>
<comment type="function">
    <text evidence="3">Catalyzes the formation of sulfite from phosphoadenosine 5'-phosphosulfate (PAPS) using thioredoxin as an electron donor.</text>
</comment>
<dbReference type="InterPro" id="IPR014729">
    <property type="entry name" value="Rossmann-like_a/b/a_fold"/>
</dbReference>